<name>A0ABP8VX22_9MICO</name>
<evidence type="ECO:0000313" key="4">
    <source>
        <dbReference type="Proteomes" id="UP001501295"/>
    </source>
</evidence>
<dbReference type="Pfam" id="PF07883">
    <property type="entry name" value="Cupin_2"/>
    <property type="match status" value="1"/>
</dbReference>
<feature type="domain" description="HTH cro/C1-type" evidence="2">
    <location>
        <begin position="15"/>
        <end position="69"/>
    </location>
</feature>
<dbReference type="InterPro" id="IPR014710">
    <property type="entry name" value="RmlC-like_jellyroll"/>
</dbReference>
<keyword evidence="4" id="KW-1185">Reference proteome</keyword>
<dbReference type="InterPro" id="IPR010982">
    <property type="entry name" value="Lambda_DNA-bd_dom_sf"/>
</dbReference>
<dbReference type="InterPro" id="IPR013096">
    <property type="entry name" value="Cupin_2"/>
</dbReference>
<reference evidence="4" key="1">
    <citation type="journal article" date="2019" name="Int. J. Syst. Evol. Microbiol.">
        <title>The Global Catalogue of Microorganisms (GCM) 10K type strain sequencing project: providing services to taxonomists for standard genome sequencing and annotation.</title>
        <authorList>
            <consortium name="The Broad Institute Genomics Platform"/>
            <consortium name="The Broad Institute Genome Sequencing Center for Infectious Disease"/>
            <person name="Wu L."/>
            <person name="Ma J."/>
        </authorList>
    </citation>
    <scope>NUCLEOTIDE SEQUENCE [LARGE SCALE GENOMIC DNA]</scope>
    <source>
        <strain evidence="4">JCM 18956</strain>
    </source>
</reference>
<dbReference type="CDD" id="cd00093">
    <property type="entry name" value="HTH_XRE"/>
    <property type="match status" value="1"/>
</dbReference>
<dbReference type="Gene3D" id="2.60.120.10">
    <property type="entry name" value="Jelly Rolls"/>
    <property type="match status" value="1"/>
</dbReference>
<accession>A0ABP8VX22</accession>
<dbReference type="SMART" id="SM00530">
    <property type="entry name" value="HTH_XRE"/>
    <property type="match status" value="1"/>
</dbReference>
<keyword evidence="1" id="KW-0238">DNA-binding</keyword>
<comment type="caution">
    <text evidence="3">The sequence shown here is derived from an EMBL/GenBank/DDBJ whole genome shotgun (WGS) entry which is preliminary data.</text>
</comment>
<dbReference type="PROSITE" id="PS50943">
    <property type="entry name" value="HTH_CROC1"/>
    <property type="match status" value="1"/>
</dbReference>
<dbReference type="CDD" id="cd02209">
    <property type="entry name" value="cupin_XRE_C"/>
    <property type="match status" value="1"/>
</dbReference>
<dbReference type="Pfam" id="PF01381">
    <property type="entry name" value="HTH_3"/>
    <property type="match status" value="1"/>
</dbReference>
<dbReference type="SUPFAM" id="SSF47413">
    <property type="entry name" value="lambda repressor-like DNA-binding domains"/>
    <property type="match status" value="1"/>
</dbReference>
<gene>
    <name evidence="3" type="ORF">GCM10025780_19500</name>
</gene>
<protein>
    <submittedName>
        <fullName evidence="3">Cupin domain-containing protein</fullName>
    </submittedName>
</protein>
<dbReference type="EMBL" id="BAABLM010000003">
    <property type="protein sequence ID" value="GAA4675086.1"/>
    <property type="molecule type" value="Genomic_DNA"/>
</dbReference>
<dbReference type="PANTHER" id="PTHR46797:SF1">
    <property type="entry name" value="METHYLPHOSPHONATE SYNTHASE"/>
    <property type="match status" value="1"/>
</dbReference>
<dbReference type="InterPro" id="IPR001387">
    <property type="entry name" value="Cro/C1-type_HTH"/>
</dbReference>
<sequence>MRVDDSPGPAIGRSVHALRSARGLSMRALASSAGVSQPFLSKLENGLLQPSIATLYALATALDVAPGELLPPAFAAAPAGARVTSGSPLLLHSGEEAGTPTAQLLSGGPGSKLEVYLFTAEPGSSDAAPFEHAGEEFVHVLTGTVVAHRDGHPALSLAAGDSLTLDPGVPHWWGAPESNDGPATFLLVSTRA</sequence>
<evidence type="ECO:0000256" key="1">
    <source>
        <dbReference type="ARBA" id="ARBA00023125"/>
    </source>
</evidence>
<evidence type="ECO:0000313" key="3">
    <source>
        <dbReference type="EMBL" id="GAA4675086.1"/>
    </source>
</evidence>
<dbReference type="Gene3D" id="1.10.260.40">
    <property type="entry name" value="lambda repressor-like DNA-binding domains"/>
    <property type="match status" value="1"/>
</dbReference>
<organism evidence="3 4">
    <name type="scientific">Frondihabitans cladoniiphilus</name>
    <dbReference type="NCBI Taxonomy" id="715785"/>
    <lineage>
        <taxon>Bacteria</taxon>
        <taxon>Bacillati</taxon>
        <taxon>Actinomycetota</taxon>
        <taxon>Actinomycetes</taxon>
        <taxon>Micrococcales</taxon>
        <taxon>Microbacteriaceae</taxon>
        <taxon>Frondihabitans</taxon>
    </lineage>
</organism>
<dbReference type="InterPro" id="IPR050807">
    <property type="entry name" value="TransReg_Diox_bact_type"/>
</dbReference>
<dbReference type="PANTHER" id="PTHR46797">
    <property type="entry name" value="HTH-TYPE TRANSCRIPTIONAL REGULATOR"/>
    <property type="match status" value="1"/>
</dbReference>
<dbReference type="SUPFAM" id="SSF51182">
    <property type="entry name" value="RmlC-like cupins"/>
    <property type="match status" value="1"/>
</dbReference>
<proteinExistence type="predicted"/>
<dbReference type="InterPro" id="IPR011051">
    <property type="entry name" value="RmlC_Cupin_sf"/>
</dbReference>
<evidence type="ECO:0000259" key="2">
    <source>
        <dbReference type="PROSITE" id="PS50943"/>
    </source>
</evidence>
<dbReference type="Proteomes" id="UP001501295">
    <property type="component" value="Unassembled WGS sequence"/>
</dbReference>